<dbReference type="AlphaFoldDB" id="A0A5K7YSU2"/>
<gene>
    <name evidence="2" type="ORF">DSCA_53950</name>
</gene>
<dbReference type="OrthoDB" id="9887198at2"/>
<feature type="transmembrane region" description="Helical" evidence="1">
    <location>
        <begin position="86"/>
        <end position="106"/>
    </location>
</feature>
<name>A0A5K7YSU2_9BACT</name>
<evidence type="ECO:0000256" key="1">
    <source>
        <dbReference type="SAM" id="Phobius"/>
    </source>
</evidence>
<dbReference type="KEGG" id="dalk:DSCA_53950"/>
<organism evidence="2 3">
    <name type="scientific">Desulfosarcina alkanivorans</name>
    <dbReference type="NCBI Taxonomy" id="571177"/>
    <lineage>
        <taxon>Bacteria</taxon>
        <taxon>Pseudomonadati</taxon>
        <taxon>Thermodesulfobacteriota</taxon>
        <taxon>Desulfobacteria</taxon>
        <taxon>Desulfobacterales</taxon>
        <taxon>Desulfosarcinaceae</taxon>
        <taxon>Desulfosarcina</taxon>
    </lineage>
</organism>
<accession>A0A5K7YSU2</accession>
<keyword evidence="1" id="KW-1133">Transmembrane helix</keyword>
<dbReference type="RefSeq" id="WP_155319291.1">
    <property type="nucleotide sequence ID" value="NZ_AP021874.1"/>
</dbReference>
<keyword evidence="1" id="KW-0472">Membrane</keyword>
<keyword evidence="3" id="KW-1185">Reference proteome</keyword>
<evidence type="ECO:0000313" key="3">
    <source>
        <dbReference type="Proteomes" id="UP000427906"/>
    </source>
</evidence>
<reference evidence="2 3" key="1">
    <citation type="submission" date="2019-11" db="EMBL/GenBank/DDBJ databases">
        <title>Comparative genomics of hydrocarbon-degrading Desulfosarcina strains.</title>
        <authorList>
            <person name="Watanabe M."/>
            <person name="Kojima H."/>
            <person name="Fukui M."/>
        </authorList>
    </citation>
    <scope>NUCLEOTIDE SEQUENCE [LARGE SCALE GENOMIC DNA]</scope>
    <source>
        <strain evidence="2 3">PL12</strain>
    </source>
</reference>
<keyword evidence="1" id="KW-0812">Transmembrane</keyword>
<dbReference type="EMBL" id="AP021874">
    <property type="protein sequence ID" value="BBO71465.1"/>
    <property type="molecule type" value="Genomic_DNA"/>
</dbReference>
<protein>
    <submittedName>
        <fullName evidence="2">Uncharacterized protein</fullName>
    </submittedName>
</protein>
<proteinExistence type="predicted"/>
<evidence type="ECO:0000313" key="2">
    <source>
        <dbReference type="EMBL" id="BBO71465.1"/>
    </source>
</evidence>
<dbReference type="Proteomes" id="UP000427906">
    <property type="component" value="Chromosome"/>
</dbReference>
<sequence length="108" mass="12542">MDPTHPDYHFMRDQYLELLWAAQRVEDRRLTELILRRLKDTALEMTVAPEPACEIIPFPSIIVHPVGCADGYDDVRLLWPRQPLRHLLSMVCGYCGVVLFFGFFGLTH</sequence>